<organism evidence="1 2">
    <name type="scientific">Vibrio algicola</name>
    <dbReference type="NCBI Taxonomy" id="2662262"/>
    <lineage>
        <taxon>Bacteria</taxon>
        <taxon>Pseudomonadati</taxon>
        <taxon>Pseudomonadota</taxon>
        <taxon>Gammaproteobacteria</taxon>
        <taxon>Vibrionales</taxon>
        <taxon>Vibrionaceae</taxon>
        <taxon>Vibrio</taxon>
    </lineage>
</organism>
<dbReference type="EMBL" id="CP045699">
    <property type="protein sequence ID" value="QGA64788.1"/>
    <property type="molecule type" value="Genomic_DNA"/>
</dbReference>
<reference evidence="1 2" key="1">
    <citation type="submission" date="2019-10" db="EMBL/GenBank/DDBJ databases">
        <title>Vibrio sp. nov., isolated from Coralline algae surface.</title>
        <authorList>
            <person name="Geng Y."/>
            <person name="Zhang X."/>
        </authorList>
    </citation>
    <scope>NUCLEOTIDE SEQUENCE [LARGE SCALE GENOMIC DNA]</scope>
    <source>
        <strain evidence="1 2">SM1977</strain>
    </source>
</reference>
<accession>A0A5Q0TCC6</accession>
<dbReference type="AlphaFoldDB" id="A0A5Q0TCC6"/>
<gene>
    <name evidence="1" type="ORF">GFB47_04835</name>
</gene>
<keyword evidence="2" id="KW-1185">Reference proteome</keyword>
<protein>
    <submittedName>
        <fullName evidence="1">Uncharacterized protein</fullName>
    </submittedName>
</protein>
<evidence type="ECO:0000313" key="1">
    <source>
        <dbReference type="EMBL" id="QGA64788.1"/>
    </source>
</evidence>
<proteinExistence type="predicted"/>
<dbReference type="RefSeq" id="WP_153446939.1">
    <property type="nucleotide sequence ID" value="NZ_CP045699.1"/>
</dbReference>
<dbReference type="Proteomes" id="UP000348942">
    <property type="component" value="Chromosome 1"/>
</dbReference>
<name>A0A5Q0TCC6_9VIBR</name>
<sequence>MAGLYSAAQLRAMAKKYGSETPQQLPPLGMTLDKQEAELYSMLVLEAEREVLEVERVLFAQIAKTQTTIIKIEKFIGKKIENRYVTTLTGVIKPHPALADLSNEKKLLQSFIRQLALTDANNNTAVSRAKKGRQMAPRQQKEVKTNVINIDMKDVKFNE</sequence>
<evidence type="ECO:0000313" key="2">
    <source>
        <dbReference type="Proteomes" id="UP000348942"/>
    </source>
</evidence>